<evidence type="ECO:0000256" key="1">
    <source>
        <dbReference type="ARBA" id="ARBA00004141"/>
    </source>
</evidence>
<dbReference type="Pfam" id="PF01925">
    <property type="entry name" value="TauE"/>
    <property type="match status" value="1"/>
</dbReference>
<dbReference type="RefSeq" id="WP_340276030.1">
    <property type="nucleotide sequence ID" value="NZ_JBAKIA010000013.1"/>
</dbReference>
<feature type="transmembrane region" description="Helical" evidence="5">
    <location>
        <begin position="21"/>
        <end position="40"/>
    </location>
</feature>
<name>A0ABU8TNQ2_9HYPH</name>
<accession>A0ABU8TNQ2</accession>
<comment type="caution">
    <text evidence="6">The sequence shown here is derived from an EMBL/GenBank/DDBJ whole genome shotgun (WGS) entry which is preliminary data.</text>
</comment>
<gene>
    <name evidence="6" type="ORF">V6575_16985</name>
</gene>
<evidence type="ECO:0000256" key="3">
    <source>
        <dbReference type="ARBA" id="ARBA00022989"/>
    </source>
</evidence>
<sequence length="261" mass="27780">MSFLSDLFLSAFQLPDALSSASAFLLITISFATSALTAALGLGGGIALLAIMASVMPIGALIPVHGVVQLGSNTGRALVQIRHLDRTILLWFTLGSILGAWIGGNIVVALPDAPLKMGLAFFILWSVWARKPKFDKLPRWLLASGGLVATFLTMFFGATGPVVGALISSIVPDRLTFVATHAACMTFQHCLKVIVFGLLGFAFAPWFGLLAAMIFTGFLGTLAGTHVLGRMPEAIFKRGFKLIMSLLALNLIWQAARVFMA</sequence>
<comment type="similarity">
    <text evidence="5">Belongs to the 4-toluene sulfonate uptake permease (TSUP) (TC 2.A.102) family.</text>
</comment>
<evidence type="ECO:0000256" key="2">
    <source>
        <dbReference type="ARBA" id="ARBA00022692"/>
    </source>
</evidence>
<feature type="transmembrane region" description="Helical" evidence="5">
    <location>
        <begin position="240"/>
        <end position="260"/>
    </location>
</feature>
<keyword evidence="4 5" id="KW-0472">Membrane</keyword>
<evidence type="ECO:0000256" key="5">
    <source>
        <dbReference type="RuleBase" id="RU363041"/>
    </source>
</evidence>
<comment type="subcellular location">
    <subcellularLocation>
        <location evidence="5">Cell membrane</location>
        <topology evidence="5">Multi-pass membrane protein</topology>
    </subcellularLocation>
    <subcellularLocation>
        <location evidence="1">Membrane</location>
        <topology evidence="1">Multi-pass membrane protein</topology>
    </subcellularLocation>
</comment>
<organism evidence="6 7">
    <name type="scientific">Roseibium algae</name>
    <dbReference type="NCBI Taxonomy" id="3123038"/>
    <lineage>
        <taxon>Bacteria</taxon>
        <taxon>Pseudomonadati</taxon>
        <taxon>Pseudomonadota</taxon>
        <taxon>Alphaproteobacteria</taxon>
        <taxon>Hyphomicrobiales</taxon>
        <taxon>Stappiaceae</taxon>
        <taxon>Roseibium</taxon>
    </lineage>
</organism>
<feature type="transmembrane region" description="Helical" evidence="5">
    <location>
        <begin position="46"/>
        <end position="68"/>
    </location>
</feature>
<keyword evidence="2 5" id="KW-0812">Transmembrane</keyword>
<feature type="transmembrane region" description="Helical" evidence="5">
    <location>
        <begin position="88"/>
        <end position="107"/>
    </location>
</feature>
<reference evidence="6 7" key="1">
    <citation type="submission" date="2024-02" db="EMBL/GenBank/DDBJ databases">
        <title>Roseibium algae sp. nov., isolated from marine alga (Grateloupia sp.), showing potential in myo-inositol conversion.</title>
        <authorList>
            <person name="Wang Y."/>
        </authorList>
    </citation>
    <scope>NUCLEOTIDE SEQUENCE [LARGE SCALE GENOMIC DNA]</scope>
    <source>
        <strain evidence="6 7">H3510</strain>
    </source>
</reference>
<dbReference type="EMBL" id="JBAKIA010000013">
    <property type="protein sequence ID" value="MEJ8475790.1"/>
    <property type="molecule type" value="Genomic_DNA"/>
</dbReference>
<dbReference type="InterPro" id="IPR002781">
    <property type="entry name" value="TM_pro_TauE-like"/>
</dbReference>
<keyword evidence="5" id="KW-1003">Cell membrane</keyword>
<dbReference type="Proteomes" id="UP001385499">
    <property type="component" value="Unassembled WGS sequence"/>
</dbReference>
<protein>
    <recommendedName>
        <fullName evidence="5">Probable membrane transporter protein</fullName>
    </recommendedName>
</protein>
<keyword evidence="7" id="KW-1185">Reference proteome</keyword>
<feature type="transmembrane region" description="Helical" evidence="5">
    <location>
        <begin position="141"/>
        <end position="167"/>
    </location>
</feature>
<evidence type="ECO:0000313" key="6">
    <source>
        <dbReference type="EMBL" id="MEJ8475790.1"/>
    </source>
</evidence>
<evidence type="ECO:0000256" key="4">
    <source>
        <dbReference type="ARBA" id="ARBA00023136"/>
    </source>
</evidence>
<keyword evidence="3 5" id="KW-1133">Transmembrane helix</keyword>
<proteinExistence type="inferred from homology"/>
<evidence type="ECO:0000313" key="7">
    <source>
        <dbReference type="Proteomes" id="UP001385499"/>
    </source>
</evidence>